<feature type="domain" description="Glycosyltransferase family 28 N-terminal" evidence="11">
    <location>
        <begin position="7"/>
        <end position="142"/>
    </location>
</feature>
<evidence type="ECO:0000256" key="2">
    <source>
        <dbReference type="ARBA" id="ARBA00022618"/>
    </source>
</evidence>
<dbReference type="InterPro" id="IPR007235">
    <property type="entry name" value="Glyco_trans_28_C"/>
</dbReference>
<name>A0ABQ0AKF2_9RHOB</name>
<feature type="binding site" evidence="10">
    <location>
        <position position="293"/>
    </location>
    <ligand>
        <name>UDP-N-acetyl-alpha-D-glucosamine</name>
        <dbReference type="ChEBI" id="CHEBI:57705"/>
    </ligand>
</feature>
<keyword evidence="5 10" id="KW-0133">Cell shape</keyword>
<organism evidence="13 14">
    <name type="scientific">Pseudophaeobacter arcticus</name>
    <dbReference type="NCBI Taxonomy" id="385492"/>
    <lineage>
        <taxon>Bacteria</taxon>
        <taxon>Pseudomonadati</taxon>
        <taxon>Pseudomonadota</taxon>
        <taxon>Alphaproteobacteria</taxon>
        <taxon>Rhodobacterales</taxon>
        <taxon>Paracoccaceae</taxon>
        <taxon>Pseudophaeobacter</taxon>
    </lineage>
</organism>
<keyword evidence="7 10" id="KW-0472">Membrane</keyword>
<feature type="binding site" evidence="10">
    <location>
        <position position="165"/>
    </location>
    <ligand>
        <name>UDP-N-acetyl-alpha-D-glucosamine</name>
        <dbReference type="ChEBI" id="CHEBI:57705"/>
    </ligand>
</feature>
<evidence type="ECO:0000256" key="7">
    <source>
        <dbReference type="ARBA" id="ARBA00023136"/>
    </source>
</evidence>
<keyword evidence="14" id="KW-1185">Reference proteome</keyword>
<dbReference type="PANTHER" id="PTHR21015">
    <property type="entry name" value="UDP-N-ACETYLGLUCOSAMINE--N-ACETYLMURAMYL-(PENTAPEPTIDE) PYROPHOSPHORYL-UNDECAPRENOL N-ACETYLGLUCOSAMINE TRANSFERASE 1"/>
    <property type="match status" value="1"/>
</dbReference>
<dbReference type="Proteomes" id="UP001441944">
    <property type="component" value="Unassembled WGS sequence"/>
</dbReference>
<evidence type="ECO:0000256" key="8">
    <source>
        <dbReference type="ARBA" id="ARBA00023306"/>
    </source>
</evidence>
<comment type="catalytic activity">
    <reaction evidence="10">
        <text>di-trans,octa-cis-undecaprenyl diphospho-N-acetyl-alpha-D-muramoyl-L-alanyl-D-glutamyl-meso-2,6-diaminopimeloyl-D-alanyl-D-alanine + UDP-N-acetyl-alpha-D-glucosamine = di-trans,octa-cis-undecaprenyl diphospho-[N-acetyl-alpha-D-glucosaminyl-(1-&gt;4)]-N-acetyl-alpha-D-muramoyl-L-alanyl-D-glutamyl-meso-2,6-diaminopimeloyl-D-alanyl-D-alanine + UDP + H(+)</text>
        <dbReference type="Rhea" id="RHEA:31227"/>
        <dbReference type="ChEBI" id="CHEBI:15378"/>
        <dbReference type="ChEBI" id="CHEBI:57705"/>
        <dbReference type="ChEBI" id="CHEBI:58223"/>
        <dbReference type="ChEBI" id="CHEBI:61387"/>
        <dbReference type="ChEBI" id="CHEBI:61388"/>
        <dbReference type="EC" id="2.4.1.227"/>
    </reaction>
</comment>
<comment type="caution">
    <text evidence="10">Lacks conserved residue(s) required for the propagation of feature annotation.</text>
</comment>
<evidence type="ECO:0000256" key="10">
    <source>
        <dbReference type="HAMAP-Rule" id="MF_00033"/>
    </source>
</evidence>
<dbReference type="RefSeq" id="WP_353399077.1">
    <property type="nucleotide sequence ID" value="NZ_BAABWU010000005.1"/>
</dbReference>
<evidence type="ECO:0000259" key="12">
    <source>
        <dbReference type="Pfam" id="PF04101"/>
    </source>
</evidence>
<sequence length="364" mass="38079">MTQKLLLMAAGGTGGHMFPAQALAEAMLRRGWRVKLSTDARGARYTGGFPHTTEITQVSSATFARGGLLAKAMVAPKIAGGILSMAWQMRRDRPDAVVGFGGYPSIPALGAATLLKLPRMIHEQNGVLGRVNQLFSTRVAGVACGTWPTDLPDTVPHEHVGNPVRAAVMERAGAGYIEPGAYPMSILVMGGSQGARILSDVVPAAIAALPQEIRQFLRVSHQARDEDMERVSTFYAEQGISADVQPFFSDVPARMSEAQLVISRAGASSVADISVIGRPAILVPYAAATGDHQTANARGLVDAGGAILIPESALDARALSAQIEAVLSNPQAAMQMSLAALSAGVPDATDRLVALVEQLAEEGK</sequence>
<comment type="caution">
    <text evidence="13">The sequence shown here is derived from an EMBL/GenBank/DDBJ whole genome shotgun (WGS) entry which is preliminary data.</text>
</comment>
<dbReference type="SUPFAM" id="SSF53756">
    <property type="entry name" value="UDP-Glycosyltransferase/glycogen phosphorylase"/>
    <property type="match status" value="1"/>
</dbReference>
<reference evidence="13 14" key="1">
    <citation type="submission" date="2024-04" db="EMBL/GenBank/DDBJ databases">
        <title>Draft genome sequence of Pseudophaeobacter arcticus NBRC 116598.</title>
        <authorList>
            <person name="Miyakawa T."/>
            <person name="Kusuya Y."/>
            <person name="Miura T."/>
        </authorList>
    </citation>
    <scope>NUCLEOTIDE SEQUENCE [LARGE SCALE GENOMIC DNA]</scope>
    <source>
        <strain evidence="13 14">SU-CL00105</strain>
    </source>
</reference>
<keyword evidence="1 10" id="KW-1003">Cell membrane</keyword>
<evidence type="ECO:0000256" key="4">
    <source>
        <dbReference type="ARBA" id="ARBA00022679"/>
    </source>
</evidence>
<dbReference type="Pfam" id="PF04101">
    <property type="entry name" value="Glyco_tran_28_C"/>
    <property type="match status" value="1"/>
</dbReference>
<comment type="function">
    <text evidence="10">Cell wall formation. Catalyzes the transfer of a GlcNAc subunit on undecaprenyl-pyrophosphoryl-MurNAc-pentapeptide (lipid intermediate I) to form undecaprenyl-pyrophosphoryl-MurNAc-(pentapeptide)GlcNAc (lipid intermediate II).</text>
</comment>
<feature type="domain" description="Glycosyl transferase family 28 C-terminal" evidence="12">
    <location>
        <begin position="186"/>
        <end position="351"/>
    </location>
</feature>
<feature type="binding site" evidence="10">
    <location>
        <position position="192"/>
    </location>
    <ligand>
        <name>UDP-N-acetyl-alpha-D-glucosamine</name>
        <dbReference type="ChEBI" id="CHEBI:57705"/>
    </ligand>
</feature>
<keyword evidence="4 10" id="KW-0808">Transferase</keyword>
<feature type="binding site" evidence="10">
    <location>
        <begin position="13"/>
        <end position="15"/>
    </location>
    <ligand>
        <name>UDP-N-acetyl-alpha-D-glucosamine</name>
        <dbReference type="ChEBI" id="CHEBI:57705"/>
    </ligand>
</feature>
<evidence type="ECO:0000256" key="9">
    <source>
        <dbReference type="ARBA" id="ARBA00023316"/>
    </source>
</evidence>
<keyword evidence="3 10" id="KW-0328">Glycosyltransferase</keyword>
<accession>A0ABQ0AKF2</accession>
<comment type="similarity">
    <text evidence="10">Belongs to the glycosyltransferase 28 family. MurG subfamily.</text>
</comment>
<keyword evidence="2 10" id="KW-0132">Cell division</keyword>
<dbReference type="Gene3D" id="3.40.50.2000">
    <property type="entry name" value="Glycogen Phosphorylase B"/>
    <property type="match status" value="2"/>
</dbReference>
<protein>
    <recommendedName>
        <fullName evidence="10">UDP-N-acetylglucosamine--N-acetylmuramyl-(pentapeptide) pyrophosphoryl-undecaprenol N-acetylglucosamine transferase</fullName>
        <ecNumber evidence="10">2.4.1.227</ecNumber>
    </recommendedName>
    <alternativeName>
        <fullName evidence="10">Undecaprenyl-PP-MurNAc-pentapeptide-UDPGlcNAc GlcNAc transferase</fullName>
    </alternativeName>
</protein>
<dbReference type="PANTHER" id="PTHR21015:SF22">
    <property type="entry name" value="GLYCOSYLTRANSFERASE"/>
    <property type="match status" value="1"/>
</dbReference>
<proteinExistence type="inferred from homology"/>
<keyword evidence="9 10" id="KW-0961">Cell wall biogenesis/degradation</keyword>
<keyword evidence="6 10" id="KW-0573">Peptidoglycan synthesis</keyword>
<comment type="subcellular location">
    <subcellularLocation>
        <location evidence="10">Cell membrane</location>
        <topology evidence="10">Peripheral membrane protein</topology>
        <orientation evidence="10">Cytoplasmic side</orientation>
    </subcellularLocation>
</comment>
<evidence type="ECO:0000256" key="5">
    <source>
        <dbReference type="ARBA" id="ARBA00022960"/>
    </source>
</evidence>
<dbReference type="InterPro" id="IPR004276">
    <property type="entry name" value="GlycoTrans_28_N"/>
</dbReference>
<comment type="pathway">
    <text evidence="10">Cell wall biogenesis; peptidoglycan biosynthesis.</text>
</comment>
<evidence type="ECO:0000313" key="13">
    <source>
        <dbReference type="EMBL" id="GAA6196350.1"/>
    </source>
</evidence>
<feature type="binding site" evidence="10">
    <location>
        <position position="125"/>
    </location>
    <ligand>
        <name>UDP-N-acetyl-alpha-D-glucosamine</name>
        <dbReference type="ChEBI" id="CHEBI:57705"/>
    </ligand>
</feature>
<evidence type="ECO:0000259" key="11">
    <source>
        <dbReference type="Pfam" id="PF03033"/>
    </source>
</evidence>
<evidence type="ECO:0000256" key="3">
    <source>
        <dbReference type="ARBA" id="ARBA00022676"/>
    </source>
</evidence>
<dbReference type="GO" id="GO:0016740">
    <property type="term" value="F:transferase activity"/>
    <property type="evidence" value="ECO:0007669"/>
    <property type="project" value="UniProtKB-KW"/>
</dbReference>
<dbReference type="EC" id="2.4.1.227" evidence="10"/>
<dbReference type="CDD" id="cd03785">
    <property type="entry name" value="GT28_MurG"/>
    <property type="match status" value="1"/>
</dbReference>
<evidence type="ECO:0000313" key="14">
    <source>
        <dbReference type="Proteomes" id="UP001441944"/>
    </source>
</evidence>
<dbReference type="HAMAP" id="MF_00033">
    <property type="entry name" value="MurG"/>
    <property type="match status" value="1"/>
</dbReference>
<evidence type="ECO:0000256" key="1">
    <source>
        <dbReference type="ARBA" id="ARBA00022475"/>
    </source>
</evidence>
<gene>
    <name evidence="10" type="primary">murG</name>
    <name evidence="13" type="ORF">NBRC116598_17940</name>
</gene>
<keyword evidence="8 10" id="KW-0131">Cell cycle</keyword>
<evidence type="ECO:0000256" key="6">
    <source>
        <dbReference type="ARBA" id="ARBA00022984"/>
    </source>
</evidence>
<dbReference type="Pfam" id="PF03033">
    <property type="entry name" value="Glyco_transf_28"/>
    <property type="match status" value="1"/>
</dbReference>
<dbReference type="InterPro" id="IPR006009">
    <property type="entry name" value="GlcNAc_MurG"/>
</dbReference>
<dbReference type="EMBL" id="BAABWU010000005">
    <property type="protein sequence ID" value="GAA6196350.1"/>
    <property type="molecule type" value="Genomic_DNA"/>
</dbReference>